<dbReference type="SUPFAM" id="SSF52540">
    <property type="entry name" value="P-loop containing nucleoside triphosphate hydrolases"/>
    <property type="match status" value="1"/>
</dbReference>
<sequence>MKKTKNLTYLNDIIARNEYFQRSINIALDSDQLEIIQNFYCPISYEQVIVKMLTLINANQGAFTWTGAFGSGKSSLALFLQSLASSDKVIKKTAIDKLSDENKELITQFFDKKNEPWHIINLVGSSTSPETLFIQALDLPKDATHDDIFANLSELMANNQRLMIFIDEMGKILESVNRGSHAKDIYFFQQLAEFVNRSQGKAIFVGILHQSFTAYARQAHREIYNEWMKIQGRFIDCTITLSVDEQLHLISQVIKVQDETFLQQHQQPKLTHDVAENIAENKPTAIEKLTDILLNVFPLHPLVAVLLCQLSKKNFGQNQRSIFSFLMSAEPHGFGEYLKYTPTTDFEVYHPDEFWDYIDSNLGSMILSSEYAKQWLLTQSAISRYQVRDNPQAIALIKIISLISMLAGDTGIHASFSLLQSLTGLADEPLKQLLTELEDSTLIFYSKFKQSYWLNEGSDFNLSKTIEEYLPNIQHIRLDGLDQFDPIIAKRHYQETGSLRWAEVKILPVNQYNLENSIADLAKTTNASLVGYFCVLLPTNEAENRLALDLLPMLAQQYPNLIFTTLEKYSTLIEYLRDSLAIKAILSNEQQLLNDVIARQETEARLQETEDNIKLVLQNVLNGANWQGNLLDKKSVKQNTFHLSTLASKIADHQVEYAVICHNELVNRNAPSPNAKGAIRELVKRMIENSKEPNLGIEKYPPEKAIYESVLLKNGIHRSDDNGESYYFSKPDKNSSFAKIWQATDEFLVKKQGELVTAHEIYQLWQQPPYGIKAGLCDILYIAYILSRFTEVANYIEEEYKPSLQYLLAEYLLKSAKSVGLREVSHLKNAQPWIYLLKQRLQEDFCHILSNPIEDEPLPIAQALVAVFLSLPQWLHRTNELEPDTKLLRNILKQSNDPNKLLFDDLPKFFEKNASDEENVEMIINALQEMHQKYPDLVFELNRRLFKNIKVDEENDPFTAINNRANMLWKKTGNPELESFITRLRTYKGTPKESEGIIGLLAGNKPAKSWIDQDIHKAMQQLNKLSFDFLEAEINTDMDVQQDRFKVSVILKSSAIADKFTKSAHVVPQNAKLIKDLAQTTLESKDFSGLDTDSKVAVLSEMLSKIVTNQWLLDKNNGETNEKS</sequence>
<accession>A0A378Q560</accession>
<dbReference type="EMBL" id="UGQA01000001">
    <property type="protein sequence ID" value="STY94317.1"/>
    <property type="molecule type" value="Genomic_DNA"/>
</dbReference>
<evidence type="ECO:0000313" key="2">
    <source>
        <dbReference type="Proteomes" id="UP000255193"/>
    </source>
</evidence>
<name>A0A378Q560_9GAMM</name>
<evidence type="ECO:0008006" key="3">
    <source>
        <dbReference type="Google" id="ProtNLM"/>
    </source>
</evidence>
<gene>
    <name evidence="1" type="ORF">NCTC11091_00077</name>
</gene>
<dbReference type="Gene3D" id="3.40.50.300">
    <property type="entry name" value="P-loop containing nucleotide triphosphate hydrolases"/>
    <property type="match status" value="1"/>
</dbReference>
<reference evidence="1 2" key="1">
    <citation type="submission" date="2018-06" db="EMBL/GenBank/DDBJ databases">
        <authorList>
            <consortium name="Pathogen Informatics"/>
            <person name="Doyle S."/>
        </authorList>
    </citation>
    <scope>NUCLEOTIDE SEQUENCE [LARGE SCALE GENOMIC DNA]</scope>
    <source>
        <strain evidence="1 2">NCTC11091</strain>
    </source>
</reference>
<organism evidence="1 2">
    <name type="scientific">Faucicola atlantae</name>
    <dbReference type="NCBI Taxonomy" id="34059"/>
    <lineage>
        <taxon>Bacteria</taxon>
        <taxon>Pseudomonadati</taxon>
        <taxon>Pseudomonadota</taxon>
        <taxon>Gammaproteobacteria</taxon>
        <taxon>Moraxellales</taxon>
        <taxon>Moraxellaceae</taxon>
        <taxon>Faucicola</taxon>
    </lineage>
</organism>
<proteinExistence type="predicted"/>
<protein>
    <recommendedName>
        <fullName evidence="3">ATP-binding protein</fullName>
    </recommendedName>
</protein>
<dbReference type="InterPro" id="IPR027417">
    <property type="entry name" value="P-loop_NTPase"/>
</dbReference>
<dbReference type="RefSeq" id="WP_067059128.1">
    <property type="nucleotide sequence ID" value="NZ_MXAO01000031.1"/>
</dbReference>
<dbReference type="Proteomes" id="UP000255193">
    <property type="component" value="Unassembled WGS sequence"/>
</dbReference>
<dbReference type="AlphaFoldDB" id="A0A378Q560"/>
<evidence type="ECO:0000313" key="1">
    <source>
        <dbReference type="EMBL" id="STY94317.1"/>
    </source>
</evidence>